<feature type="transmembrane region" description="Helical" evidence="8">
    <location>
        <begin position="6"/>
        <end position="22"/>
    </location>
</feature>
<dbReference type="InterPro" id="IPR005888">
    <property type="entry name" value="dTDP_Gluc_deHydtase"/>
</dbReference>
<dbReference type="Gene3D" id="3.90.25.10">
    <property type="entry name" value="UDP-galactose 4-epimerase, domain 1"/>
    <property type="match status" value="1"/>
</dbReference>
<evidence type="ECO:0000313" key="11">
    <source>
        <dbReference type="Proteomes" id="UP000244890"/>
    </source>
</evidence>
<keyword evidence="6 7" id="KW-0456">Lyase</keyword>
<dbReference type="NCBIfam" id="TIGR01181">
    <property type="entry name" value="dTDP_gluc_dehyt"/>
    <property type="match status" value="1"/>
</dbReference>
<dbReference type="CDD" id="cd05246">
    <property type="entry name" value="dTDP_GD_SDR_e"/>
    <property type="match status" value="1"/>
</dbReference>
<evidence type="ECO:0000256" key="8">
    <source>
        <dbReference type="SAM" id="Phobius"/>
    </source>
</evidence>
<evidence type="ECO:0000256" key="2">
    <source>
        <dbReference type="ARBA" id="ARBA00001911"/>
    </source>
</evidence>
<evidence type="ECO:0000313" key="10">
    <source>
        <dbReference type="EMBL" id="AWI34720.1"/>
    </source>
</evidence>
<dbReference type="KEGG" id="had:CDV25_08030"/>
<dbReference type="Gene3D" id="3.40.50.720">
    <property type="entry name" value="NAD(P)-binding Rossmann-like Domain"/>
    <property type="match status" value="1"/>
</dbReference>
<dbReference type="InterPro" id="IPR016040">
    <property type="entry name" value="NAD(P)-bd_dom"/>
</dbReference>
<dbReference type="Pfam" id="PF16363">
    <property type="entry name" value="GDP_Man_Dehyd"/>
    <property type="match status" value="1"/>
</dbReference>
<evidence type="ECO:0000256" key="5">
    <source>
        <dbReference type="ARBA" id="ARBA00023027"/>
    </source>
</evidence>
<reference evidence="10 11" key="1">
    <citation type="submission" date="2017-06" db="EMBL/GenBank/DDBJ databases">
        <title>Complete genome of Helicobacter apodemus.</title>
        <authorList>
            <person name="Cho S."/>
        </authorList>
    </citation>
    <scope>NUCLEOTIDE SEQUENCE [LARGE SCALE GENOMIC DNA]</scope>
    <source>
        <strain evidence="11">SNUVETPUB-15-01</strain>
    </source>
</reference>
<dbReference type="RefSeq" id="WP_108911511.1">
    <property type="nucleotide sequence ID" value="NZ_CP021886.1"/>
</dbReference>
<evidence type="ECO:0000259" key="9">
    <source>
        <dbReference type="Pfam" id="PF16363"/>
    </source>
</evidence>
<keyword evidence="5" id="KW-0520">NAD</keyword>
<dbReference type="InterPro" id="IPR036291">
    <property type="entry name" value="NAD(P)-bd_dom_sf"/>
</dbReference>
<dbReference type="Proteomes" id="UP000244890">
    <property type="component" value="Chromosome"/>
</dbReference>
<dbReference type="GO" id="GO:0008460">
    <property type="term" value="F:dTDP-glucose 4,6-dehydratase activity"/>
    <property type="evidence" value="ECO:0007669"/>
    <property type="project" value="UniProtKB-EC"/>
</dbReference>
<keyword evidence="8" id="KW-0812">Transmembrane</keyword>
<accession>A0A2U8FEM8</accession>
<gene>
    <name evidence="10" type="primary">rfbB</name>
    <name evidence="10" type="ORF">CDV25_08030</name>
</gene>
<evidence type="ECO:0000256" key="6">
    <source>
        <dbReference type="ARBA" id="ARBA00023239"/>
    </source>
</evidence>
<keyword evidence="8" id="KW-0472">Membrane</keyword>
<dbReference type="OrthoDB" id="9803010at2"/>
<protein>
    <recommendedName>
        <fullName evidence="4 7">dTDP-glucose 4,6-dehydratase</fullName>
        <ecNumber evidence="4 7">4.2.1.46</ecNumber>
    </recommendedName>
</protein>
<evidence type="ECO:0000256" key="3">
    <source>
        <dbReference type="ARBA" id="ARBA00008178"/>
    </source>
</evidence>
<keyword evidence="8" id="KW-1133">Transmembrane helix</keyword>
<evidence type="ECO:0000256" key="4">
    <source>
        <dbReference type="ARBA" id="ARBA00011990"/>
    </source>
</evidence>
<dbReference type="SUPFAM" id="SSF51735">
    <property type="entry name" value="NAD(P)-binding Rossmann-fold domains"/>
    <property type="match status" value="1"/>
</dbReference>
<dbReference type="EC" id="4.2.1.46" evidence="4 7"/>
<feature type="domain" description="NAD(P)-binding" evidence="9">
    <location>
        <begin position="5"/>
        <end position="328"/>
    </location>
</feature>
<evidence type="ECO:0000256" key="1">
    <source>
        <dbReference type="ARBA" id="ARBA00001539"/>
    </source>
</evidence>
<dbReference type="PANTHER" id="PTHR43000">
    <property type="entry name" value="DTDP-D-GLUCOSE 4,6-DEHYDRATASE-RELATED"/>
    <property type="match status" value="1"/>
</dbReference>
<dbReference type="AlphaFoldDB" id="A0A2U8FEM8"/>
<comment type="cofactor">
    <cofactor evidence="2 7">
        <name>NAD(+)</name>
        <dbReference type="ChEBI" id="CHEBI:57540"/>
    </cofactor>
</comment>
<dbReference type="EMBL" id="CP021886">
    <property type="protein sequence ID" value="AWI34720.1"/>
    <property type="molecule type" value="Genomic_DNA"/>
</dbReference>
<sequence>MRNVLITGGAGFIGSNFILYFLQKYPNYRLINVDLLTYAGDLENLQGVEHYENYAFIKGDICDKDFIENIFTHYAIDFVIHFAAQSHVDNSIKNPSAFIETNINGTFNLLHTAYLSWFDAPNKPKKDKEHCIFHHISTDEVFGSLGESGYFSESTPYAPNSPYSASKASSDMLVRSYHHTYGLKTFITNCSNNYGPKQHDEKLIPTIIRNALAGKGIPIYGDGQNIRDWLFVEDHCRAIDAVFHSCYFGESFNIGGNCERTNLEIATQICSILDSAAPKANGESYQNQITFVQDRAGHDRRYAIDSIKIQKMLGWKPEENFETGLEKTLKWYFQKYKV</sequence>
<organism evidence="10 11">
    <name type="scientific">Helicobacter apodemus</name>
    <dbReference type="NCBI Taxonomy" id="135569"/>
    <lineage>
        <taxon>Bacteria</taxon>
        <taxon>Pseudomonadati</taxon>
        <taxon>Campylobacterota</taxon>
        <taxon>Epsilonproteobacteria</taxon>
        <taxon>Campylobacterales</taxon>
        <taxon>Helicobacteraceae</taxon>
        <taxon>Helicobacter</taxon>
    </lineage>
</organism>
<proteinExistence type="inferred from homology"/>
<comment type="catalytic activity">
    <reaction evidence="1 7">
        <text>dTDP-alpha-D-glucose = dTDP-4-dehydro-6-deoxy-alpha-D-glucose + H2O</text>
        <dbReference type="Rhea" id="RHEA:17221"/>
        <dbReference type="ChEBI" id="CHEBI:15377"/>
        <dbReference type="ChEBI" id="CHEBI:57477"/>
        <dbReference type="ChEBI" id="CHEBI:57649"/>
        <dbReference type="EC" id="4.2.1.46"/>
    </reaction>
</comment>
<dbReference type="GO" id="GO:0009225">
    <property type="term" value="P:nucleotide-sugar metabolic process"/>
    <property type="evidence" value="ECO:0007669"/>
    <property type="project" value="InterPro"/>
</dbReference>
<name>A0A2U8FEM8_9HELI</name>
<evidence type="ECO:0000256" key="7">
    <source>
        <dbReference type="RuleBase" id="RU004473"/>
    </source>
</evidence>
<comment type="similarity">
    <text evidence="3 7">Belongs to the NAD(P)-dependent epimerase/dehydratase family. dTDP-glucose dehydratase subfamily.</text>
</comment>